<keyword evidence="3" id="KW-1185">Reference proteome</keyword>
<feature type="region of interest" description="Disordered" evidence="1">
    <location>
        <begin position="101"/>
        <end position="131"/>
    </location>
</feature>
<evidence type="ECO:0000256" key="1">
    <source>
        <dbReference type="SAM" id="MobiDB-lite"/>
    </source>
</evidence>
<sequence length="131" mass="14410">MLRFPKSGSSSSSWQRSDSVIDVLLPRYYENELDTDHFQESPCRSKELEHDDGDTMYAEALLNSDFLAWLNSDDTNTSTTASSSSSTTATLSSTSTALERLRMLVAHASPAPLPPPTFHHDSKGKGKGRQT</sequence>
<organism evidence="2 3">
    <name type="scientific">Circinella minor</name>
    <dbReference type="NCBI Taxonomy" id="1195481"/>
    <lineage>
        <taxon>Eukaryota</taxon>
        <taxon>Fungi</taxon>
        <taxon>Fungi incertae sedis</taxon>
        <taxon>Mucoromycota</taxon>
        <taxon>Mucoromycotina</taxon>
        <taxon>Mucoromycetes</taxon>
        <taxon>Mucorales</taxon>
        <taxon>Lichtheimiaceae</taxon>
        <taxon>Circinella</taxon>
    </lineage>
</organism>
<dbReference type="AlphaFoldDB" id="A0A8H7VNV0"/>
<proteinExistence type="predicted"/>
<accession>A0A8H7VNV0</accession>
<protein>
    <submittedName>
        <fullName evidence="2">Uncharacterized protein</fullName>
    </submittedName>
</protein>
<feature type="region of interest" description="Disordered" evidence="1">
    <location>
        <begin position="75"/>
        <end position="94"/>
    </location>
</feature>
<reference evidence="2 3" key="1">
    <citation type="submission" date="2020-12" db="EMBL/GenBank/DDBJ databases">
        <title>Metabolic potential, ecology and presence of endohyphal bacteria is reflected in genomic diversity of Mucoromycotina.</title>
        <authorList>
            <person name="Muszewska A."/>
            <person name="Okrasinska A."/>
            <person name="Steczkiewicz K."/>
            <person name="Drgas O."/>
            <person name="Orlowska M."/>
            <person name="Perlinska-Lenart U."/>
            <person name="Aleksandrzak-Piekarczyk T."/>
            <person name="Szatraj K."/>
            <person name="Zielenkiewicz U."/>
            <person name="Pilsyk S."/>
            <person name="Malc E."/>
            <person name="Mieczkowski P."/>
            <person name="Kruszewska J.S."/>
            <person name="Biernat P."/>
            <person name="Pawlowska J."/>
        </authorList>
    </citation>
    <scope>NUCLEOTIDE SEQUENCE [LARGE SCALE GENOMIC DNA]</scope>
    <source>
        <strain evidence="2 3">CBS 142.35</strain>
    </source>
</reference>
<evidence type="ECO:0000313" key="2">
    <source>
        <dbReference type="EMBL" id="KAG2225847.1"/>
    </source>
</evidence>
<name>A0A8H7VNV0_9FUNG</name>
<dbReference type="OrthoDB" id="2289992at2759"/>
<dbReference type="Proteomes" id="UP000646827">
    <property type="component" value="Unassembled WGS sequence"/>
</dbReference>
<comment type="caution">
    <text evidence="2">The sequence shown here is derived from an EMBL/GenBank/DDBJ whole genome shotgun (WGS) entry which is preliminary data.</text>
</comment>
<gene>
    <name evidence="2" type="ORF">INT45_007091</name>
</gene>
<dbReference type="EMBL" id="JAEPRB010000023">
    <property type="protein sequence ID" value="KAG2225847.1"/>
    <property type="molecule type" value="Genomic_DNA"/>
</dbReference>
<evidence type="ECO:0000313" key="3">
    <source>
        <dbReference type="Proteomes" id="UP000646827"/>
    </source>
</evidence>